<dbReference type="InterPro" id="IPR052362">
    <property type="entry name" value="HTH-GbsR_regulator"/>
</dbReference>
<protein>
    <recommendedName>
        <fullName evidence="5">HTH marR-type domain-containing protein</fullName>
    </recommendedName>
</protein>
<keyword evidence="3" id="KW-0804">Transcription</keyword>
<dbReference type="PANTHER" id="PTHR38465:SF2">
    <property type="entry name" value="HTH-TYPE TRANSCRIPTIONAL REGULATOR MMPR5"/>
    <property type="match status" value="1"/>
</dbReference>
<name>A0ABP8K031_9MICO</name>
<evidence type="ECO:0000256" key="4">
    <source>
        <dbReference type="SAM" id="MobiDB-lite"/>
    </source>
</evidence>
<accession>A0ABP8K031</accession>
<dbReference type="InterPro" id="IPR036390">
    <property type="entry name" value="WH_DNA-bd_sf"/>
</dbReference>
<proteinExistence type="predicted"/>
<organism evidence="6 7">
    <name type="scientific">Fodinibacter luteus</name>
    <dbReference type="NCBI Taxonomy" id="552064"/>
    <lineage>
        <taxon>Bacteria</taxon>
        <taxon>Bacillati</taxon>
        <taxon>Actinomycetota</taxon>
        <taxon>Actinomycetes</taxon>
        <taxon>Micrococcales</taxon>
        <taxon>Intrasporangiaceae</taxon>
        <taxon>Fodinibacter (ex Wang et al. 2009)</taxon>
    </lineage>
</organism>
<evidence type="ECO:0000259" key="5">
    <source>
        <dbReference type="Pfam" id="PF12802"/>
    </source>
</evidence>
<dbReference type="Gene3D" id="1.10.10.10">
    <property type="entry name" value="Winged helix-like DNA-binding domain superfamily/Winged helix DNA-binding domain"/>
    <property type="match status" value="1"/>
</dbReference>
<feature type="region of interest" description="Disordered" evidence="4">
    <location>
        <begin position="1"/>
        <end position="41"/>
    </location>
</feature>
<dbReference type="Proteomes" id="UP001500945">
    <property type="component" value="Unassembled WGS sequence"/>
</dbReference>
<gene>
    <name evidence="6" type="ORF">GCM10023168_04780</name>
</gene>
<reference evidence="7" key="1">
    <citation type="journal article" date="2019" name="Int. J. Syst. Evol. Microbiol.">
        <title>The Global Catalogue of Microorganisms (GCM) 10K type strain sequencing project: providing services to taxonomists for standard genome sequencing and annotation.</title>
        <authorList>
            <consortium name="The Broad Institute Genomics Platform"/>
            <consortium name="The Broad Institute Genome Sequencing Center for Infectious Disease"/>
            <person name="Wu L."/>
            <person name="Ma J."/>
        </authorList>
    </citation>
    <scope>NUCLEOTIDE SEQUENCE [LARGE SCALE GENOMIC DNA]</scope>
    <source>
        <strain evidence="7">JCM 17809</strain>
    </source>
</reference>
<dbReference type="Pfam" id="PF12802">
    <property type="entry name" value="MarR_2"/>
    <property type="match status" value="1"/>
</dbReference>
<feature type="region of interest" description="Disordered" evidence="4">
    <location>
        <begin position="191"/>
        <end position="214"/>
    </location>
</feature>
<keyword evidence="2" id="KW-0238">DNA-binding</keyword>
<dbReference type="EMBL" id="BAABGM010000002">
    <property type="protein sequence ID" value="GAA4398575.1"/>
    <property type="molecule type" value="Genomic_DNA"/>
</dbReference>
<feature type="domain" description="HTH marR-type" evidence="5">
    <location>
        <begin position="66"/>
        <end position="121"/>
    </location>
</feature>
<dbReference type="InterPro" id="IPR000835">
    <property type="entry name" value="HTH_MarR-typ"/>
</dbReference>
<dbReference type="SUPFAM" id="SSF46785">
    <property type="entry name" value="Winged helix' DNA-binding domain"/>
    <property type="match status" value="1"/>
</dbReference>
<evidence type="ECO:0000313" key="7">
    <source>
        <dbReference type="Proteomes" id="UP001500945"/>
    </source>
</evidence>
<sequence length="214" mass="22620">MPSAPHASPARRGAEAPLSPVGGEAPLSPVGGEAPLSPVGGGPDPAFVDAVEHLGGALAEAGIARLPARVFAALLATEDGRLTASELAALLGVSPAGISGAVRYLAQVRMVRRLRERGSRRDVFVVRDDAWHDVLMQKEQIYAPILAALVVARREVGEHTRAGERMQLSVEFLEFIQREMDGIARRWEEHKAARARPGGPTRSALGEAGPAPAR</sequence>
<comment type="caution">
    <text evidence="6">The sequence shown here is derived from an EMBL/GenBank/DDBJ whole genome shotgun (WGS) entry which is preliminary data.</text>
</comment>
<keyword evidence="7" id="KW-1185">Reference proteome</keyword>
<dbReference type="InterPro" id="IPR036388">
    <property type="entry name" value="WH-like_DNA-bd_sf"/>
</dbReference>
<evidence type="ECO:0000313" key="6">
    <source>
        <dbReference type="EMBL" id="GAA4398575.1"/>
    </source>
</evidence>
<evidence type="ECO:0000256" key="2">
    <source>
        <dbReference type="ARBA" id="ARBA00023125"/>
    </source>
</evidence>
<keyword evidence="1" id="KW-0805">Transcription regulation</keyword>
<evidence type="ECO:0000256" key="1">
    <source>
        <dbReference type="ARBA" id="ARBA00023015"/>
    </source>
</evidence>
<dbReference type="PANTHER" id="PTHR38465">
    <property type="entry name" value="HTH-TYPE TRANSCRIPTIONAL REGULATOR MJ1563-RELATED"/>
    <property type="match status" value="1"/>
</dbReference>
<dbReference type="RefSeq" id="WP_345201855.1">
    <property type="nucleotide sequence ID" value="NZ_BAABGM010000002.1"/>
</dbReference>
<evidence type="ECO:0000256" key="3">
    <source>
        <dbReference type="ARBA" id="ARBA00023163"/>
    </source>
</evidence>